<dbReference type="EMBL" id="VRMN01000001">
    <property type="protein sequence ID" value="KAA8498255.1"/>
    <property type="molecule type" value="Genomic_DNA"/>
</dbReference>
<comment type="caution">
    <text evidence="3">The sequence shown here is derived from an EMBL/GenBank/DDBJ whole genome shotgun (WGS) entry which is preliminary data.</text>
</comment>
<keyword evidence="1" id="KW-0378">Hydrolase</keyword>
<dbReference type="InterPro" id="IPR017946">
    <property type="entry name" value="PLC-like_Pdiesterase_TIM-brl"/>
</dbReference>
<dbReference type="PANTHER" id="PTHR22958">
    <property type="entry name" value="GLYCEROPHOSPHORYL DIESTER PHOSPHODIESTERASE"/>
    <property type="match status" value="1"/>
</dbReference>
<name>A0A5J4Z4J6_PORPP</name>
<dbReference type="Gene3D" id="3.20.20.190">
    <property type="entry name" value="Phosphatidylinositol (PI) phosphodiesterase"/>
    <property type="match status" value="1"/>
</dbReference>
<feature type="domain" description="GP-PDE" evidence="2">
    <location>
        <begin position="197"/>
        <end position="471"/>
    </location>
</feature>
<dbReference type="PROSITE" id="PS51704">
    <property type="entry name" value="GP_PDE"/>
    <property type="match status" value="1"/>
</dbReference>
<protein>
    <submittedName>
        <fullName evidence="3">Glycerophosphodiester phosphodiesterase gde1</fullName>
    </submittedName>
</protein>
<dbReference type="GO" id="GO:0008081">
    <property type="term" value="F:phosphoric diester hydrolase activity"/>
    <property type="evidence" value="ECO:0007669"/>
    <property type="project" value="InterPro"/>
</dbReference>
<keyword evidence="4" id="KW-1185">Reference proteome</keyword>
<dbReference type="InterPro" id="IPR051578">
    <property type="entry name" value="GDPD"/>
</dbReference>
<dbReference type="SUPFAM" id="SSF51695">
    <property type="entry name" value="PLC-like phosphodiesterases"/>
    <property type="match status" value="1"/>
</dbReference>
<dbReference type="Proteomes" id="UP000324585">
    <property type="component" value="Unassembled WGS sequence"/>
</dbReference>
<accession>A0A5J4Z4J6</accession>
<dbReference type="GO" id="GO:0046475">
    <property type="term" value="P:glycerophospholipid catabolic process"/>
    <property type="evidence" value="ECO:0007669"/>
    <property type="project" value="TreeGrafter"/>
</dbReference>
<dbReference type="PROSITE" id="PS50007">
    <property type="entry name" value="PIPLC_X_DOMAIN"/>
    <property type="match status" value="1"/>
</dbReference>
<evidence type="ECO:0000259" key="2">
    <source>
        <dbReference type="PROSITE" id="PS51704"/>
    </source>
</evidence>
<evidence type="ECO:0000256" key="1">
    <source>
        <dbReference type="ARBA" id="ARBA00022801"/>
    </source>
</evidence>
<dbReference type="AlphaFoldDB" id="A0A5J4Z4J6"/>
<sequence>MAVELQVLYRADTALEPLSPYRSDDLEVLSSAQLRVVLGDPVRDRPFLVALGDVGDEPTVARLLWNGGRFQIPICDTLEPASREPVIVSPIELSPNGSSPSCQSVSIEVETRGGQTWRAAILVREFAPKMGCLTRALMDERGLVVASATVWYQVISPFNEDGRIKHAQAPTLLNQIRHGDAEKLPFLSRAKPGMCAPRLIGHRGYGAHNEMVLENTMLSFETYVNQPAESDVRCIELDVQLTKDLVPVIHHDYYVHDGMPVFSHTLEQVQSAFGRKTQAMQDLIVGLKLDRIPTLQTVCDSLPERTSLLVELKYPSWILSERETLPYPERNVYADAVLEVLFNSIRSANRKIFLLTFDPDLASVLRLKQSIYDVFLLNNSDHDDSDPRLDERVSTARKAVAFARANRLQGCVFRAEMVLNEPDLVTHAHELGLYVLTYGAINSDPGAVRSQQALCVDAVISDHVPSLVLQLNQPHSASSVSSISSSE</sequence>
<proteinExistence type="predicted"/>
<organism evidence="3 4">
    <name type="scientific">Porphyridium purpureum</name>
    <name type="common">Red alga</name>
    <name type="synonym">Porphyridium cruentum</name>
    <dbReference type="NCBI Taxonomy" id="35688"/>
    <lineage>
        <taxon>Eukaryota</taxon>
        <taxon>Rhodophyta</taxon>
        <taxon>Bangiophyceae</taxon>
        <taxon>Porphyridiales</taxon>
        <taxon>Porphyridiaceae</taxon>
        <taxon>Porphyridium</taxon>
    </lineage>
</organism>
<gene>
    <name evidence="3" type="ORF">FVE85_5840</name>
</gene>
<dbReference type="Pfam" id="PF03009">
    <property type="entry name" value="GDPD"/>
    <property type="match status" value="1"/>
</dbReference>
<evidence type="ECO:0000313" key="3">
    <source>
        <dbReference type="EMBL" id="KAA8498255.1"/>
    </source>
</evidence>
<reference evidence="4" key="1">
    <citation type="journal article" date="2019" name="Nat. Commun.">
        <title>Expansion of phycobilisome linker gene families in mesophilic red algae.</title>
        <authorList>
            <person name="Lee J."/>
            <person name="Kim D."/>
            <person name="Bhattacharya D."/>
            <person name="Yoon H.S."/>
        </authorList>
    </citation>
    <scope>NUCLEOTIDE SEQUENCE [LARGE SCALE GENOMIC DNA]</scope>
    <source>
        <strain evidence="4">CCMP 1328</strain>
    </source>
</reference>
<dbReference type="PANTHER" id="PTHR22958:SF1">
    <property type="entry name" value="GLYCEROPHOSPHOCHOLINE PHOSPHODIESTERASE GPCPD1"/>
    <property type="match status" value="1"/>
</dbReference>
<dbReference type="InterPro" id="IPR030395">
    <property type="entry name" value="GP_PDE_dom"/>
</dbReference>
<evidence type="ECO:0000313" key="4">
    <source>
        <dbReference type="Proteomes" id="UP000324585"/>
    </source>
</evidence>
<dbReference type="OrthoDB" id="197419at2759"/>